<protein>
    <recommendedName>
        <fullName evidence="2">DUF6787 domain-containing protein</fullName>
    </recommendedName>
</protein>
<name>A0ABN0RKP0_9FLAO</name>
<keyword evidence="1" id="KW-1133">Transmembrane helix</keyword>
<organism evidence="3 4">
    <name type="scientific">Cellulophaga geojensis KL-A</name>
    <dbReference type="NCBI Taxonomy" id="1328323"/>
    <lineage>
        <taxon>Bacteria</taxon>
        <taxon>Pseudomonadati</taxon>
        <taxon>Bacteroidota</taxon>
        <taxon>Flavobacteriia</taxon>
        <taxon>Flavobacteriales</taxon>
        <taxon>Flavobacteriaceae</taxon>
        <taxon>Cellulophaga</taxon>
    </lineage>
</organism>
<evidence type="ECO:0000313" key="3">
    <source>
        <dbReference type="EMBL" id="EWH12423.1"/>
    </source>
</evidence>
<dbReference type="Pfam" id="PF20584">
    <property type="entry name" value="DUF6787"/>
    <property type="match status" value="1"/>
</dbReference>
<feature type="transmembrane region" description="Helical" evidence="1">
    <location>
        <begin position="12"/>
        <end position="31"/>
    </location>
</feature>
<evidence type="ECO:0000313" key="4">
    <source>
        <dbReference type="Proteomes" id="UP000019275"/>
    </source>
</evidence>
<comment type="caution">
    <text evidence="3">The sequence shown here is derived from an EMBL/GenBank/DDBJ whole genome shotgun (WGS) entry which is preliminary data.</text>
</comment>
<keyword evidence="4" id="KW-1185">Reference proteome</keyword>
<evidence type="ECO:0000256" key="1">
    <source>
        <dbReference type="SAM" id="Phobius"/>
    </source>
</evidence>
<sequence length="105" mass="12584">MEKLKQRWGIDSNFAIVMILIVFALTGSSSLKIARPFLDFIGFTREIFPSDWYFSILYWTVRILIIFPIYQILLVAFGWLFGQFKFFWAFEKKMLSRLGFGRFFK</sequence>
<feature type="domain" description="DUF6787" evidence="2">
    <location>
        <begin position="18"/>
        <end position="100"/>
    </location>
</feature>
<gene>
    <name evidence="3" type="ORF">KLA_14880</name>
</gene>
<accession>A0ABN0RKP0</accession>
<dbReference type="Proteomes" id="UP000019275">
    <property type="component" value="Unassembled WGS sequence"/>
</dbReference>
<dbReference type="EMBL" id="ARZX01000023">
    <property type="protein sequence ID" value="EWH12423.1"/>
    <property type="molecule type" value="Genomic_DNA"/>
</dbReference>
<keyword evidence="1" id="KW-0472">Membrane</keyword>
<proteinExistence type="predicted"/>
<dbReference type="RefSeq" id="WP_013622554.1">
    <property type="nucleotide sequence ID" value="NZ_ARZX01000023.1"/>
</dbReference>
<keyword evidence="1" id="KW-0812">Transmembrane</keyword>
<dbReference type="InterPro" id="IPR046714">
    <property type="entry name" value="DUF6787"/>
</dbReference>
<reference evidence="3 4" key="1">
    <citation type="journal article" date="2014" name="Genome Announc.">
        <title>Draft Genome Sequence of the Carrageenan-Degrading Bacterium Cellulophaga sp. Strain KL-A, Isolated from Decaying Marine Algae.</title>
        <authorList>
            <person name="Shan D."/>
            <person name="Ying J."/>
            <person name="Li X."/>
            <person name="Gao Z."/>
            <person name="Wei G."/>
            <person name="Shao Z."/>
        </authorList>
    </citation>
    <scope>NUCLEOTIDE SEQUENCE [LARGE SCALE GENOMIC DNA]</scope>
    <source>
        <strain evidence="3 4">KL-A</strain>
    </source>
</reference>
<feature type="transmembrane region" description="Helical" evidence="1">
    <location>
        <begin position="56"/>
        <end position="82"/>
    </location>
</feature>
<evidence type="ECO:0000259" key="2">
    <source>
        <dbReference type="Pfam" id="PF20584"/>
    </source>
</evidence>